<dbReference type="Pfam" id="PF26181">
    <property type="entry name" value="Ig_NUP210_13th"/>
    <property type="match status" value="1"/>
</dbReference>
<feature type="domain" description="NUP210 Ig-like" evidence="8">
    <location>
        <begin position="1175"/>
        <end position="1278"/>
    </location>
</feature>
<dbReference type="PANTHER" id="PTHR23019">
    <property type="entry name" value="NUCLEAR PORE MEMBRANE GLYCOPROTEIN GP210-RELATED"/>
    <property type="match status" value="1"/>
</dbReference>
<dbReference type="InterPro" id="IPR058779">
    <property type="entry name" value="Ig_NUP210_13th"/>
</dbReference>
<dbReference type="OMA" id="HNMYEGT"/>
<dbReference type="Pfam" id="PF22963">
    <property type="entry name" value="Ig_NUP210_3rd"/>
    <property type="match status" value="1"/>
</dbReference>
<protein>
    <submittedName>
        <fullName evidence="9">Nucleoporin</fullName>
    </submittedName>
</protein>
<accession>A0A152A9H1</accession>
<dbReference type="SUPFAM" id="SSF49373">
    <property type="entry name" value="Invasin/intimin cell-adhesion fragments"/>
    <property type="match status" value="2"/>
</dbReference>
<feature type="chain" id="PRO_5007593783" evidence="3">
    <location>
        <begin position="31"/>
        <end position="1886"/>
    </location>
</feature>
<evidence type="ECO:0000259" key="4">
    <source>
        <dbReference type="Pfam" id="PF22962"/>
    </source>
</evidence>
<dbReference type="Pfam" id="PF26182">
    <property type="entry name" value="Ig_NUP210_5th"/>
    <property type="match status" value="1"/>
</dbReference>
<dbReference type="InterPro" id="IPR056897">
    <property type="entry name" value="Ig_NUP210_4th"/>
</dbReference>
<evidence type="ECO:0000259" key="8">
    <source>
        <dbReference type="Pfam" id="PF26181"/>
    </source>
</evidence>
<keyword evidence="2" id="KW-0472">Membrane</keyword>
<evidence type="ECO:0000256" key="3">
    <source>
        <dbReference type="SAM" id="SignalP"/>
    </source>
</evidence>
<dbReference type="InterPro" id="IPR008964">
    <property type="entry name" value="Invasin/intimin_cell_adhesion"/>
</dbReference>
<feature type="domain" description="NUP210 fourth Ig-like" evidence="7">
    <location>
        <begin position="381"/>
        <end position="460"/>
    </location>
</feature>
<evidence type="ECO:0000259" key="6">
    <source>
        <dbReference type="Pfam" id="PF22969"/>
    </source>
</evidence>
<dbReference type="InterPro" id="IPR055097">
    <property type="entry name" value="Ig_NUP210_2nd"/>
</dbReference>
<dbReference type="Proteomes" id="UP000076078">
    <property type="component" value="Unassembled WGS sequence"/>
</dbReference>
<feature type="transmembrane region" description="Helical" evidence="2">
    <location>
        <begin position="1788"/>
        <end position="1809"/>
    </location>
</feature>
<dbReference type="InterPro" id="IPR055099">
    <property type="entry name" value="Ig_NUP210_7th"/>
</dbReference>
<gene>
    <name evidence="9" type="ORF">DLAC_00346</name>
</gene>
<comment type="caution">
    <text evidence="9">The sequence shown here is derived from an EMBL/GenBank/DDBJ whole genome shotgun (WGS) entry which is preliminary data.</text>
</comment>
<evidence type="ECO:0000256" key="2">
    <source>
        <dbReference type="SAM" id="Phobius"/>
    </source>
</evidence>
<dbReference type="Pfam" id="PF22962">
    <property type="entry name" value="Ig_NUP210_7th"/>
    <property type="match status" value="1"/>
</dbReference>
<feature type="region of interest" description="Disordered" evidence="1">
    <location>
        <begin position="1510"/>
        <end position="1537"/>
    </location>
</feature>
<evidence type="ECO:0000313" key="9">
    <source>
        <dbReference type="EMBL" id="KYR02872.1"/>
    </source>
</evidence>
<name>A0A152A9H1_TIELA</name>
<dbReference type="InParanoid" id="A0A152A9H1"/>
<keyword evidence="3" id="KW-0732">Signal</keyword>
<feature type="domain" description="NUP210 Ig-like" evidence="4">
    <location>
        <begin position="662"/>
        <end position="757"/>
    </location>
</feature>
<keyword evidence="2" id="KW-0812">Transmembrane</keyword>
<feature type="signal peptide" evidence="3">
    <location>
        <begin position="1"/>
        <end position="30"/>
    </location>
</feature>
<keyword evidence="2" id="KW-1133">Transmembrane helix</keyword>
<proteinExistence type="predicted"/>
<feature type="domain" description="NUP210 Ig-like" evidence="6">
    <location>
        <begin position="167"/>
        <end position="263"/>
    </location>
</feature>
<dbReference type="Pfam" id="PF22969">
    <property type="entry name" value="Ig_NUP210_2nd"/>
    <property type="match status" value="1"/>
</dbReference>
<evidence type="ECO:0000256" key="1">
    <source>
        <dbReference type="SAM" id="MobiDB-lite"/>
    </source>
</evidence>
<organism evidence="9 10">
    <name type="scientific">Tieghemostelium lacteum</name>
    <name type="common">Slime mold</name>
    <name type="synonym">Dictyostelium lacteum</name>
    <dbReference type="NCBI Taxonomy" id="361077"/>
    <lineage>
        <taxon>Eukaryota</taxon>
        <taxon>Amoebozoa</taxon>
        <taxon>Evosea</taxon>
        <taxon>Eumycetozoa</taxon>
        <taxon>Dictyostelia</taxon>
        <taxon>Dictyosteliales</taxon>
        <taxon>Raperosteliaceae</taxon>
        <taxon>Tieghemostelium</taxon>
    </lineage>
</organism>
<evidence type="ECO:0000259" key="7">
    <source>
        <dbReference type="Pfam" id="PF24991"/>
    </source>
</evidence>
<keyword evidence="10" id="KW-1185">Reference proteome</keyword>
<dbReference type="EMBL" id="LODT01000001">
    <property type="protein sequence ID" value="KYR02872.1"/>
    <property type="molecule type" value="Genomic_DNA"/>
</dbReference>
<dbReference type="InterPro" id="IPR055098">
    <property type="entry name" value="Ig_NUP210_3rd"/>
</dbReference>
<evidence type="ECO:0000313" key="10">
    <source>
        <dbReference type="Proteomes" id="UP000076078"/>
    </source>
</evidence>
<dbReference type="GO" id="GO:0005643">
    <property type="term" value="C:nuclear pore"/>
    <property type="evidence" value="ECO:0007669"/>
    <property type="project" value="TreeGrafter"/>
</dbReference>
<dbReference type="FunCoup" id="A0A152A9H1">
    <property type="interactions" value="371"/>
</dbReference>
<evidence type="ECO:0000259" key="5">
    <source>
        <dbReference type="Pfam" id="PF22963"/>
    </source>
</evidence>
<sequence>MIKKITTFTTITTTSLLIVTLLLLLITVNADSSSDYALSSVSLLLPYSTNKFRKPIKLESNKGCFEWTTSNPDLIEIIPQYDTISCGVDGDGQPTTQLSDLSAWEQSLSDQNQQKCSKSINILVRNPGSLTNAERNSAFIYAEEKMTNRILQCEVFVDKISSIVIETTTKTMYKDDVEELHVRAYDSVGNVFSSIVGLEFEWSIQSGNVIQIVPFRGFLRDELALKMEQEGLQTSFVLVQGVDTGRTQIHTKLTDQYYKDIHHSTTISILEPLQLNPNYLLYVIPGTQIQYQLLTKKRNTLENIQLPNPNYLWSSSNSKVGMVDNSGLFMAMDLGKTELKVQHANMSDNRVQSLVNVVQASYLQIKIEPLSKNLGPGPVVNWNLIQTRNYIVILELFDASGHKIYNPDIAFDIQIPQEYFEPLPNSEIPPAREKRSDSYYLKAIKQGTTSIKAALLRVYDIQRKQMVELLNPITVEQPVNIHPEIFLTPPIVYLPFIPKFKQQYPLKATGGSGEYSFLSNHTSIVTVDQSGLITSNFQPGQTEIVVVDRKNPHNRQSMIVFLLEPNEIQIVPLPSSQVELGKQVELYLKLKSSQIPRELDGSFDKYQLPALPWKMDDEKIFKAVPEQPNHFLSLREGSSLVQVEFLGMKSSLRLFAFQHLKVQPDYILLTLGSSKVVTFTGGPEPWYLDPKVYTQQVQLGEGLTKQQVSLSPLQSNSFTVQCLQHSSGTIQLSVGNKPSSTNQNPIIQTIDIPYGCQLPKSIQIVQKDSSSSSAEKQLNDCVTSTAGDIIGDTIRLRNRRTVDFDLLALDEQGRVYNNHSTLLYDWSISDESKASLSPSKSDSSASLKLYDQEGKLTLKAQLNGYKTSQLQSQRISIPKTTGHTLKSQLDLYLISTVKLEPESKLLYLSDQNLLKMQAIGGSKNFKFSLNNSKLATIIPNNDARDQILLRPLQSGYVRVQVDDLCQGIQGEQVSSSHFGSVQISEVHSIQIQVPNMVQVGNSIDLTIRAYSMSGDEFDASQYQYMSSAIRIDNPTILSMQPSLDSSQLYHLKGLDQGLVSLLVQITNPITNNTVLSKTVLIQVYPPFKLSLRTLHLMPNGLYQIHWSGGSTSQEVEFQSHDNSIVTFQGTSNRGELKALKVGETKVTSRAYIIDNINGQRLLIGEDQLIVYVKNMNGIRIHCSIDKVLVGNEAKLRVVGDNGETPFTYGTVDLYFKWESLDSNVASLAPIYQQFNSSVELEGSFTIRVLGINPGQTTITVWAYQNAQISQDSPSNYIFQSKSFQIQVLPVIPIPTSTLLLPLNAISNHPYSQVPNVRYQTLDQYSSCQGIVQIQHQPQPKLSTLDKVGTCLLSVQRDSHMDTSKLLMVNVKPFSHLEVLPLPINKMSNSRRLGGQSMVISIQDQMSFISYLRDDLGELFTEYANVANLVIEPSNTGIVGITTDVSNSNFTILHVKGIRPGQVTLHIYLKDQPHLDDYIKVFVGKLIEPYSPVLHVGSTVEFDYIRDQKSSGTNKQLSSSSDRWETSDPSLLSINGQNGKSKALKEGQTFVNYIQSPTSSTPVVISKIHSIQLVNAESGAATININQVDKEFKYYLRFLNQDDMEFTQHASIDQSIQGQCSIRTNSKFAHTKFEYDSNTGEYYCVVIPTGQDSYNLEKLQLTVQVYNKEKSYSLEKSFPLHIETSLSILNVPTSTIRLSQHQREFKLVIQSQSQVFVETDSKLLSIQPFVDTDTQTHHGRYKFLIQPMKPTDYFQDETITVSVLDAVSQQKKTQILFVSNHAESSGNSFSFYFVLFFMLLVIVGGLYITIPQLTGPKTKQEKSSFPTNQSLFSQTYNPSTYNNNNNNMNSPVNSRFQESYPTAFRTPPQARSTIHLRESIYKSPGQY</sequence>
<dbReference type="STRING" id="361077.A0A152A9H1"/>
<dbReference type="Pfam" id="PF24991">
    <property type="entry name" value="Ig_NUP210_4th"/>
    <property type="match status" value="1"/>
</dbReference>
<dbReference type="PANTHER" id="PTHR23019:SF0">
    <property type="entry name" value="NUCLEAR PORE MEMBRANE GLYCOPROTEIN 210"/>
    <property type="match status" value="1"/>
</dbReference>
<reference evidence="9 10" key="1">
    <citation type="submission" date="2015-12" db="EMBL/GenBank/DDBJ databases">
        <title>Dictyostelia acquired genes for synthesis and detection of signals that induce cell-type specialization by lateral gene transfer from prokaryotes.</title>
        <authorList>
            <person name="Gloeckner G."/>
            <person name="Schaap P."/>
        </authorList>
    </citation>
    <scope>NUCLEOTIDE SEQUENCE [LARGE SCALE GENOMIC DNA]</scope>
    <source>
        <strain evidence="9 10">TK</strain>
    </source>
</reference>
<feature type="domain" description="NUP210 Ig-like" evidence="5">
    <location>
        <begin position="273"/>
        <end position="354"/>
    </location>
</feature>
<dbReference type="InterPro" id="IPR045197">
    <property type="entry name" value="NUP210-like"/>
</dbReference>
<dbReference type="OrthoDB" id="16413at2759"/>